<dbReference type="InterPro" id="IPR042187">
    <property type="entry name" value="Flagellin_C_sub2"/>
</dbReference>
<dbReference type="Pfam" id="PF00669">
    <property type="entry name" value="Flagellin_N"/>
    <property type="match status" value="1"/>
</dbReference>
<reference evidence="6" key="1">
    <citation type="submission" date="2020-10" db="EMBL/GenBank/DDBJ databases">
        <authorList>
            <person name="Gilroy R."/>
        </authorList>
    </citation>
    <scope>NUCLEOTIDE SEQUENCE</scope>
    <source>
        <strain evidence="6">CHK152-2871</strain>
    </source>
</reference>
<evidence type="ECO:0000313" key="6">
    <source>
        <dbReference type="EMBL" id="HIS74499.1"/>
    </source>
</evidence>
<evidence type="ECO:0000256" key="2">
    <source>
        <dbReference type="ARBA" id="ARBA00023143"/>
    </source>
</evidence>
<accession>A0A9D1JXI2</accession>
<evidence type="ECO:0000256" key="1">
    <source>
        <dbReference type="ARBA" id="ARBA00005709"/>
    </source>
</evidence>
<dbReference type="GO" id="GO:0005576">
    <property type="term" value="C:extracellular region"/>
    <property type="evidence" value="ECO:0007669"/>
    <property type="project" value="UniProtKB-SubCell"/>
</dbReference>
<keyword evidence="6" id="KW-0282">Flagellum</keyword>
<keyword evidence="6" id="KW-0966">Cell projection</keyword>
<feature type="domain" description="Flagellin N-terminal" evidence="4">
    <location>
        <begin position="5"/>
        <end position="138"/>
    </location>
</feature>
<feature type="domain" description="Flagellin C-terminal" evidence="5">
    <location>
        <begin position="203"/>
        <end position="286"/>
    </location>
</feature>
<dbReference type="Pfam" id="PF00700">
    <property type="entry name" value="Flagellin_C"/>
    <property type="match status" value="1"/>
</dbReference>
<dbReference type="PRINTS" id="PR00207">
    <property type="entry name" value="FLAGELLIN"/>
</dbReference>
<keyword evidence="2 3" id="KW-0975">Bacterial flagellum</keyword>
<sequence length="287" mass="30645">MAIVVNTNIDSLRVQRNLNSASTNMSKAVERLTTGSKVNQAADDAAGFVIAKGLEAQQRGSVVAQNNAQTGINLLQTAEGNLDVIQDHLLRIRDLTLQAMNGGYSYDEVKAMEDEVLARTAEIDRISNGAKFNEFELFPAGGADDLVLQIGSNSDEATNTITVAGVFIEATTSVLTGRAGNPIKFTDGVSDIVDLTEFRAILDDLDTGIKEISTRRGTIGAITNRLESAVEALDIQNENLLAAKSRIVDADIGEESSNYTKYQILQQASASLLVQANQSPSIALSLI</sequence>
<reference evidence="6" key="2">
    <citation type="journal article" date="2021" name="PeerJ">
        <title>Extensive microbial diversity within the chicken gut microbiome revealed by metagenomics and culture.</title>
        <authorList>
            <person name="Gilroy R."/>
            <person name="Ravi A."/>
            <person name="Getino M."/>
            <person name="Pursley I."/>
            <person name="Horton D.L."/>
            <person name="Alikhan N.F."/>
            <person name="Baker D."/>
            <person name="Gharbi K."/>
            <person name="Hall N."/>
            <person name="Watson M."/>
            <person name="Adriaenssens E.M."/>
            <person name="Foster-Nyarko E."/>
            <person name="Jarju S."/>
            <person name="Secka A."/>
            <person name="Antonio M."/>
            <person name="Oren A."/>
            <person name="Chaudhuri R.R."/>
            <person name="La Ragione R."/>
            <person name="Hildebrand F."/>
            <person name="Pallen M.J."/>
        </authorList>
    </citation>
    <scope>NUCLEOTIDE SEQUENCE</scope>
    <source>
        <strain evidence="6">CHK152-2871</strain>
    </source>
</reference>
<dbReference type="InterPro" id="IPR001492">
    <property type="entry name" value="Flagellin"/>
</dbReference>
<comment type="function">
    <text evidence="3">Flagellin is the subunit protein which polymerizes to form the filaments of bacterial flagella.</text>
</comment>
<protein>
    <recommendedName>
        <fullName evidence="3">Flagellin</fullName>
    </recommendedName>
</protein>
<comment type="caution">
    <text evidence="6">The sequence shown here is derived from an EMBL/GenBank/DDBJ whole genome shotgun (WGS) entry which is preliminary data.</text>
</comment>
<proteinExistence type="inferred from homology"/>
<gene>
    <name evidence="6" type="ORF">IAA86_05730</name>
</gene>
<dbReference type="PANTHER" id="PTHR42792">
    <property type="entry name" value="FLAGELLIN"/>
    <property type="match status" value="1"/>
</dbReference>
<dbReference type="InterPro" id="IPR046358">
    <property type="entry name" value="Flagellin_C"/>
</dbReference>
<comment type="subcellular location">
    <subcellularLocation>
        <location evidence="3">Secreted</location>
    </subcellularLocation>
    <subcellularLocation>
        <location evidence="3">Bacterial flagellum</location>
    </subcellularLocation>
</comment>
<dbReference type="GO" id="GO:0005198">
    <property type="term" value="F:structural molecule activity"/>
    <property type="evidence" value="ECO:0007669"/>
    <property type="project" value="UniProtKB-UniRule"/>
</dbReference>
<evidence type="ECO:0000313" key="7">
    <source>
        <dbReference type="Proteomes" id="UP000886865"/>
    </source>
</evidence>
<comment type="similarity">
    <text evidence="1 3">Belongs to the bacterial flagellin family.</text>
</comment>
<dbReference type="AlphaFoldDB" id="A0A9D1JXI2"/>
<dbReference type="Gene3D" id="1.20.1330.10">
    <property type="entry name" value="f41 fragment of flagellin, N-terminal domain"/>
    <property type="match status" value="1"/>
</dbReference>
<dbReference type="EMBL" id="DVJQ01000048">
    <property type="protein sequence ID" value="HIS74499.1"/>
    <property type="molecule type" value="Genomic_DNA"/>
</dbReference>
<organism evidence="6 7">
    <name type="scientific">Candidatus Galligastranaerophilus intestinavium</name>
    <dbReference type="NCBI Taxonomy" id="2840836"/>
    <lineage>
        <taxon>Bacteria</taxon>
        <taxon>Candidatus Galligastranaerophilus</taxon>
    </lineage>
</organism>
<dbReference type="GO" id="GO:0009288">
    <property type="term" value="C:bacterial-type flagellum"/>
    <property type="evidence" value="ECO:0007669"/>
    <property type="project" value="UniProtKB-SubCell"/>
</dbReference>
<dbReference type="SUPFAM" id="SSF64518">
    <property type="entry name" value="Phase 1 flagellin"/>
    <property type="match status" value="1"/>
</dbReference>
<dbReference type="PANTHER" id="PTHR42792:SF2">
    <property type="entry name" value="FLAGELLIN"/>
    <property type="match status" value="1"/>
</dbReference>
<name>A0A9D1JXI2_9BACT</name>
<evidence type="ECO:0000256" key="3">
    <source>
        <dbReference type="RuleBase" id="RU362073"/>
    </source>
</evidence>
<evidence type="ECO:0000259" key="5">
    <source>
        <dbReference type="Pfam" id="PF00700"/>
    </source>
</evidence>
<dbReference type="Proteomes" id="UP000886865">
    <property type="component" value="Unassembled WGS sequence"/>
</dbReference>
<dbReference type="InterPro" id="IPR001029">
    <property type="entry name" value="Flagellin_N"/>
</dbReference>
<evidence type="ECO:0000259" key="4">
    <source>
        <dbReference type="Pfam" id="PF00669"/>
    </source>
</evidence>
<keyword evidence="6" id="KW-0969">Cilium</keyword>
<dbReference type="Gene3D" id="6.10.10.10">
    <property type="entry name" value="Flagellar export chaperone, C-terminal domain"/>
    <property type="match status" value="1"/>
</dbReference>
<keyword evidence="3" id="KW-0964">Secreted</keyword>